<evidence type="ECO:0000313" key="8">
    <source>
        <dbReference type="EMBL" id="EFQ34237.1"/>
    </source>
</evidence>
<proteinExistence type="inferred from homology"/>
<evidence type="ECO:0000256" key="3">
    <source>
        <dbReference type="ARBA" id="ARBA00022729"/>
    </source>
</evidence>
<dbReference type="HOGENOM" id="CLU_2158198_0_0_1"/>
<dbReference type="GO" id="GO:0045493">
    <property type="term" value="P:xylan catabolic process"/>
    <property type="evidence" value="ECO:0007669"/>
    <property type="project" value="UniProtKB-KW"/>
</dbReference>
<evidence type="ECO:0000256" key="4">
    <source>
        <dbReference type="ARBA" id="ARBA00022801"/>
    </source>
</evidence>
<accession>E3QTS5</accession>
<dbReference type="PANTHER" id="PTHR33938">
    <property type="entry name" value="FERULOYL ESTERASE B-RELATED"/>
    <property type="match status" value="1"/>
</dbReference>
<dbReference type="OrthoDB" id="3039123at2759"/>
<evidence type="ECO:0000256" key="5">
    <source>
        <dbReference type="ARBA" id="ARBA00023157"/>
    </source>
</evidence>
<keyword evidence="2" id="KW-0624">Polysaccharide degradation</keyword>
<evidence type="ECO:0000256" key="6">
    <source>
        <dbReference type="ARBA" id="ARBA00034075"/>
    </source>
</evidence>
<comment type="similarity">
    <text evidence="7">Belongs to the tannase family.</text>
</comment>
<evidence type="ECO:0000256" key="7">
    <source>
        <dbReference type="RuleBase" id="RU361238"/>
    </source>
</evidence>
<dbReference type="AlphaFoldDB" id="E3QTS5"/>
<dbReference type="Pfam" id="PF07519">
    <property type="entry name" value="Tannase"/>
    <property type="match status" value="1"/>
</dbReference>
<keyword evidence="1" id="KW-0719">Serine esterase</keyword>
<dbReference type="VEuPathDB" id="FungiDB:GLRG_09381"/>
<keyword evidence="9" id="KW-1185">Reference proteome</keyword>
<organism evidence="9">
    <name type="scientific">Colletotrichum graminicola (strain M1.001 / M2 / FGSC 10212)</name>
    <name type="common">Maize anthracnose fungus</name>
    <name type="synonym">Glomerella graminicola</name>
    <dbReference type="NCBI Taxonomy" id="645133"/>
    <lineage>
        <taxon>Eukaryota</taxon>
        <taxon>Fungi</taxon>
        <taxon>Dikarya</taxon>
        <taxon>Ascomycota</taxon>
        <taxon>Pezizomycotina</taxon>
        <taxon>Sordariomycetes</taxon>
        <taxon>Hypocreomycetidae</taxon>
        <taxon>Glomerellales</taxon>
        <taxon>Glomerellaceae</taxon>
        <taxon>Colletotrichum</taxon>
        <taxon>Colletotrichum graminicola species complex</taxon>
    </lineage>
</organism>
<dbReference type="STRING" id="645133.E3QTS5"/>
<dbReference type="GeneID" id="24414746"/>
<keyword evidence="2" id="KW-0119">Carbohydrate metabolism</keyword>
<comment type="catalytic activity">
    <reaction evidence="6">
        <text>feruloyl-polysaccharide + H2O = ferulate + polysaccharide.</text>
        <dbReference type="EC" id="3.1.1.73"/>
    </reaction>
</comment>
<dbReference type="InterPro" id="IPR011118">
    <property type="entry name" value="Tannase/feruloyl_esterase"/>
</dbReference>
<dbReference type="GO" id="GO:0030600">
    <property type="term" value="F:feruloyl esterase activity"/>
    <property type="evidence" value="ECO:0007669"/>
    <property type="project" value="UniProtKB-EC"/>
</dbReference>
<reference evidence="9" key="1">
    <citation type="journal article" date="2012" name="Nat. Genet.">
        <title>Lifestyle transitions in plant pathogenic Colletotrichum fungi deciphered by genome and transcriptome analyses.</title>
        <authorList>
            <person name="O'Connell R.J."/>
            <person name="Thon M.R."/>
            <person name="Hacquard S."/>
            <person name="Amyotte S.G."/>
            <person name="Kleemann J."/>
            <person name="Torres M.F."/>
            <person name="Damm U."/>
            <person name="Buiate E.A."/>
            <person name="Epstein L."/>
            <person name="Alkan N."/>
            <person name="Altmueller J."/>
            <person name="Alvarado-Balderrama L."/>
            <person name="Bauser C.A."/>
            <person name="Becker C."/>
            <person name="Birren B.W."/>
            <person name="Chen Z."/>
            <person name="Choi J."/>
            <person name="Crouch J.A."/>
            <person name="Duvick J.P."/>
            <person name="Farman M.A."/>
            <person name="Gan P."/>
            <person name="Heiman D."/>
            <person name="Henrissat B."/>
            <person name="Howard R.J."/>
            <person name="Kabbage M."/>
            <person name="Koch C."/>
            <person name="Kracher B."/>
            <person name="Kubo Y."/>
            <person name="Law A.D."/>
            <person name="Lebrun M.-H."/>
            <person name="Lee Y.-H."/>
            <person name="Miyara I."/>
            <person name="Moore N."/>
            <person name="Neumann U."/>
            <person name="Nordstroem K."/>
            <person name="Panaccione D.G."/>
            <person name="Panstruga R."/>
            <person name="Place M."/>
            <person name="Proctor R.H."/>
            <person name="Prusky D."/>
            <person name="Rech G."/>
            <person name="Reinhardt R."/>
            <person name="Rollins J.A."/>
            <person name="Rounsley S."/>
            <person name="Schardl C.L."/>
            <person name="Schwartz D.C."/>
            <person name="Shenoy N."/>
            <person name="Shirasu K."/>
            <person name="Sikhakolli U.R."/>
            <person name="Stueber K."/>
            <person name="Sukno S.A."/>
            <person name="Sweigard J.A."/>
            <person name="Takano Y."/>
            <person name="Takahara H."/>
            <person name="Trail F."/>
            <person name="van der Does H.C."/>
            <person name="Voll L.M."/>
            <person name="Will I."/>
            <person name="Young S."/>
            <person name="Zeng Q."/>
            <person name="Zhang J."/>
            <person name="Zhou S."/>
            <person name="Dickman M.B."/>
            <person name="Schulze-Lefert P."/>
            <person name="Ver Loren van Themaat E."/>
            <person name="Ma L.-J."/>
            <person name="Vaillancourt L.J."/>
        </authorList>
    </citation>
    <scope>NUCLEOTIDE SEQUENCE [LARGE SCALE GENOMIC DNA]</scope>
    <source>
        <strain evidence="9">M1.001 / M2 / FGSC 10212</strain>
    </source>
</reference>
<protein>
    <recommendedName>
        <fullName evidence="7">Carboxylic ester hydrolase</fullName>
        <ecNumber evidence="7">3.1.1.-</ecNumber>
    </recommendedName>
</protein>
<evidence type="ECO:0000256" key="1">
    <source>
        <dbReference type="ARBA" id="ARBA00022487"/>
    </source>
</evidence>
<gene>
    <name evidence="8" type="ORF">GLRG_09381</name>
</gene>
<sequence length="110" mass="12273">MGKTPAELDDFYRFFRISGMAHCSGGPGAVNIGNQAQNLASYDPEENVLMAMVRWVEEGIAPEHITGTAFVNNTRSAGVDYKRKHCRWPTRNVFNGTGSYKNENNWECVA</sequence>
<name>E3QTS5_COLGM</name>
<evidence type="ECO:0000256" key="2">
    <source>
        <dbReference type="ARBA" id="ARBA00022651"/>
    </source>
</evidence>
<keyword evidence="5" id="KW-1015">Disulfide bond</keyword>
<dbReference type="EC" id="3.1.1.-" evidence="7"/>
<keyword evidence="3" id="KW-0732">Signal</keyword>
<dbReference type="EMBL" id="GG697378">
    <property type="protein sequence ID" value="EFQ34237.1"/>
    <property type="molecule type" value="Genomic_DNA"/>
</dbReference>
<dbReference type="Proteomes" id="UP000008782">
    <property type="component" value="Unassembled WGS sequence"/>
</dbReference>
<keyword evidence="2" id="KW-0858">Xylan degradation</keyword>
<evidence type="ECO:0000313" key="9">
    <source>
        <dbReference type="Proteomes" id="UP000008782"/>
    </source>
</evidence>
<dbReference type="eggNOG" id="ENOG502QPXZ">
    <property type="taxonomic scope" value="Eukaryota"/>
</dbReference>
<keyword evidence="4 7" id="KW-0378">Hydrolase</keyword>
<dbReference type="RefSeq" id="XP_008098257.1">
    <property type="nucleotide sequence ID" value="XM_008100066.1"/>
</dbReference>
<dbReference type="PANTHER" id="PTHR33938:SF15">
    <property type="entry name" value="FERULOYL ESTERASE B-RELATED"/>
    <property type="match status" value="1"/>
</dbReference>